<dbReference type="Pfam" id="PF08544">
    <property type="entry name" value="GHMP_kinases_C"/>
    <property type="match status" value="1"/>
</dbReference>
<dbReference type="GO" id="GO:0005524">
    <property type="term" value="F:ATP binding"/>
    <property type="evidence" value="ECO:0007669"/>
    <property type="project" value="UniProtKB-KW"/>
</dbReference>
<accession>A0A158GM50</accession>
<comment type="similarity">
    <text evidence="5">Belongs to the GHMP kinase family.</text>
</comment>
<dbReference type="PANTHER" id="PTHR32463:SF0">
    <property type="entry name" value="L-FUCOSE KINASE"/>
    <property type="match status" value="1"/>
</dbReference>
<evidence type="ECO:0000256" key="2">
    <source>
        <dbReference type="ARBA" id="ARBA00022741"/>
    </source>
</evidence>
<dbReference type="InterPro" id="IPR020568">
    <property type="entry name" value="Ribosomal_Su5_D2-typ_SF"/>
</dbReference>
<comment type="caution">
    <text evidence="8">The sequence shown here is derived from an EMBL/GenBank/DDBJ whole genome shotgun (WGS) entry which is preliminary data.</text>
</comment>
<sequence length="348" mass="37461">MTSFIARSRAPLRLGLAGGGTDVPPYSDQFGGLALNVTIEKFAYASIAPRDDARIELVAADTDISWRGPVAPELATRPGLALHVGVYNRIVRDFNGGHPLAVTITTCSEAPPGSGLGSSSTIVVALVQAFCELLSLPLGEYDIAHLAHDIERVDLCLAGGKQDQYAATFGGLNFMEFYGDRVIVNPLRIKQETKAEMEASLVLYFTGVSRESANIIKEQSANVANGESDPLAALHEVKTEAVRMKEAVLRGDFHAFARSMADAWESKKRMARNISNPMIDELYRVAINAGAKAGKVSGAGGGGFMMFFVDPIDRPRVMRTLSASSQLNGHVLNCTFTDIGAQSWRKKL</sequence>
<keyword evidence="4" id="KW-0067">ATP-binding</keyword>
<dbReference type="GO" id="GO:0050201">
    <property type="term" value="F:fucokinase activity"/>
    <property type="evidence" value="ECO:0007669"/>
    <property type="project" value="TreeGrafter"/>
</dbReference>
<gene>
    <name evidence="8" type="ORF">AWB66_01846</name>
</gene>
<feature type="domain" description="GHMP kinase C-terminal" evidence="7">
    <location>
        <begin position="244"/>
        <end position="322"/>
    </location>
</feature>
<evidence type="ECO:0000256" key="3">
    <source>
        <dbReference type="ARBA" id="ARBA00022777"/>
    </source>
</evidence>
<keyword evidence="1" id="KW-0808">Transferase</keyword>
<dbReference type="GO" id="GO:0042352">
    <property type="term" value="P:GDP-L-fucose salvage"/>
    <property type="evidence" value="ECO:0007669"/>
    <property type="project" value="TreeGrafter"/>
</dbReference>
<dbReference type="SUPFAM" id="SSF55060">
    <property type="entry name" value="GHMP Kinase, C-terminal domain"/>
    <property type="match status" value="1"/>
</dbReference>
<evidence type="ECO:0000259" key="6">
    <source>
        <dbReference type="Pfam" id="PF00288"/>
    </source>
</evidence>
<name>A0A158GM50_9BURK</name>
<dbReference type="SUPFAM" id="SSF54211">
    <property type="entry name" value="Ribosomal protein S5 domain 2-like"/>
    <property type="match status" value="1"/>
</dbReference>
<keyword evidence="2" id="KW-0547">Nucleotide-binding</keyword>
<reference evidence="8" key="1">
    <citation type="submission" date="2016-01" db="EMBL/GenBank/DDBJ databases">
        <authorList>
            <person name="Peeters Charlotte."/>
        </authorList>
    </citation>
    <scope>NUCLEOTIDE SEQUENCE</scope>
    <source>
        <strain evidence="8">LMG 22936</strain>
    </source>
</reference>
<dbReference type="PRINTS" id="PR00960">
    <property type="entry name" value="LMBPPROTEIN"/>
</dbReference>
<dbReference type="Pfam" id="PF00288">
    <property type="entry name" value="GHMP_kinases_N"/>
    <property type="match status" value="1"/>
</dbReference>
<dbReference type="Gene3D" id="3.30.230.120">
    <property type="match status" value="1"/>
</dbReference>
<feature type="domain" description="GHMP kinase N-terminal" evidence="6">
    <location>
        <begin position="84"/>
        <end position="171"/>
    </location>
</feature>
<keyword evidence="9" id="KW-1185">Reference proteome</keyword>
<dbReference type="InterPro" id="IPR052203">
    <property type="entry name" value="GHMP_Kinase-Related"/>
</dbReference>
<evidence type="ECO:0000256" key="5">
    <source>
        <dbReference type="ARBA" id="ARBA00038121"/>
    </source>
</evidence>
<organism evidence="8 9">
    <name type="scientific">Caballeronia telluris</name>
    <dbReference type="NCBI Taxonomy" id="326475"/>
    <lineage>
        <taxon>Bacteria</taxon>
        <taxon>Pseudomonadati</taxon>
        <taxon>Pseudomonadota</taxon>
        <taxon>Betaproteobacteria</taxon>
        <taxon>Burkholderiales</taxon>
        <taxon>Burkholderiaceae</taxon>
        <taxon>Caballeronia</taxon>
    </lineage>
</organism>
<dbReference type="Proteomes" id="UP000054717">
    <property type="component" value="Unassembled WGS sequence"/>
</dbReference>
<proteinExistence type="inferred from homology"/>
<dbReference type="InterPro" id="IPR013750">
    <property type="entry name" value="GHMP_kinase_C_dom"/>
</dbReference>
<dbReference type="InterPro" id="IPR014606">
    <property type="entry name" value="Heptose_7-P_kinase"/>
</dbReference>
<dbReference type="AlphaFoldDB" id="A0A158GM50"/>
<dbReference type="STRING" id="326475.AWB66_01846"/>
<evidence type="ECO:0000313" key="8">
    <source>
        <dbReference type="EMBL" id="SAL32881.1"/>
    </source>
</evidence>
<dbReference type="PANTHER" id="PTHR32463">
    <property type="entry name" value="L-FUCOSE KINASE"/>
    <property type="match status" value="1"/>
</dbReference>
<evidence type="ECO:0000259" key="7">
    <source>
        <dbReference type="Pfam" id="PF08544"/>
    </source>
</evidence>
<evidence type="ECO:0000256" key="1">
    <source>
        <dbReference type="ARBA" id="ARBA00022679"/>
    </source>
</evidence>
<protein>
    <submittedName>
        <fullName evidence="8">Sugar kinase</fullName>
    </submittedName>
</protein>
<dbReference type="InterPro" id="IPR001174">
    <property type="entry name" value="HddA/FKP"/>
</dbReference>
<dbReference type="EMBL" id="FCNZ02000005">
    <property type="protein sequence ID" value="SAL32881.1"/>
    <property type="molecule type" value="Genomic_DNA"/>
</dbReference>
<evidence type="ECO:0000256" key="4">
    <source>
        <dbReference type="ARBA" id="ARBA00022840"/>
    </source>
</evidence>
<evidence type="ECO:0000313" key="9">
    <source>
        <dbReference type="Proteomes" id="UP000054717"/>
    </source>
</evidence>
<dbReference type="InterPro" id="IPR006204">
    <property type="entry name" value="GHMP_kinase_N_dom"/>
</dbReference>
<dbReference type="PIRSF" id="PIRSF036406">
    <property type="entry name" value="Hept_kin"/>
    <property type="match status" value="1"/>
</dbReference>
<dbReference type="RefSeq" id="WP_087629965.1">
    <property type="nucleotide sequence ID" value="NZ_FCNZ02000005.1"/>
</dbReference>
<keyword evidence="3 8" id="KW-0418">Kinase</keyword>
<dbReference type="InterPro" id="IPR036554">
    <property type="entry name" value="GHMP_kinase_C_sf"/>
</dbReference>